<accession>A0ABZ2F3X6</accession>
<keyword evidence="2" id="KW-1185">Reference proteome</keyword>
<protein>
    <recommendedName>
        <fullName evidence="3">Fido domain-containing protein</fullName>
    </recommendedName>
</protein>
<evidence type="ECO:0000313" key="1">
    <source>
        <dbReference type="EMBL" id="WWF01114.1"/>
    </source>
</evidence>
<dbReference type="RefSeq" id="WP_198321369.1">
    <property type="nucleotide sequence ID" value="NZ_CP104311.1"/>
</dbReference>
<dbReference type="EMBL" id="CP104311">
    <property type="protein sequence ID" value="WWF01114.1"/>
    <property type="molecule type" value="Genomic_DNA"/>
</dbReference>
<gene>
    <name evidence="1" type="ORF">N4J17_11625</name>
</gene>
<proteinExistence type="predicted"/>
<dbReference type="Proteomes" id="UP001359308">
    <property type="component" value="Chromosome"/>
</dbReference>
<sequence>MDWYALHRRESPWERAAGVYARVLSKPQLFIEGNHRSGSLIMSYILAQGGAAAIRADRC</sequence>
<organism evidence="1 2">
    <name type="scientific">Methylococcus capsulatus</name>
    <dbReference type="NCBI Taxonomy" id="414"/>
    <lineage>
        <taxon>Bacteria</taxon>
        <taxon>Pseudomonadati</taxon>
        <taxon>Pseudomonadota</taxon>
        <taxon>Gammaproteobacteria</taxon>
        <taxon>Methylococcales</taxon>
        <taxon>Methylococcaceae</taxon>
        <taxon>Methylococcus</taxon>
    </lineage>
</organism>
<name>A0ABZ2F3X6_METCP</name>
<evidence type="ECO:0000313" key="2">
    <source>
        <dbReference type="Proteomes" id="UP001359308"/>
    </source>
</evidence>
<evidence type="ECO:0008006" key="3">
    <source>
        <dbReference type="Google" id="ProtNLM"/>
    </source>
</evidence>
<reference evidence="1 2" key="1">
    <citation type="submission" date="2022-09" db="EMBL/GenBank/DDBJ databases">
        <authorList>
            <person name="Giprobiosintez L."/>
        </authorList>
    </citation>
    <scope>NUCLEOTIDE SEQUENCE [LARGE SCALE GENOMIC DNA]</scope>
    <source>
        <strain evidence="2">VKPM-B-12549 (GBS-15)</strain>
    </source>
</reference>